<gene>
    <name evidence="7" type="ORF">PEVE_00000818</name>
</gene>
<reference evidence="7 8" key="1">
    <citation type="submission" date="2022-05" db="EMBL/GenBank/DDBJ databases">
        <authorList>
            <consortium name="Genoscope - CEA"/>
            <person name="William W."/>
        </authorList>
    </citation>
    <scope>NUCLEOTIDE SEQUENCE [LARGE SCALE GENOMIC DNA]</scope>
</reference>
<dbReference type="PROSITE" id="PS00122">
    <property type="entry name" value="CARBOXYLESTERASE_B_1"/>
    <property type="match status" value="1"/>
</dbReference>
<dbReference type="PANTHER" id="PTHR43903">
    <property type="entry name" value="NEUROLIGIN"/>
    <property type="match status" value="1"/>
</dbReference>
<evidence type="ECO:0000256" key="2">
    <source>
        <dbReference type="ARBA" id="ARBA00022729"/>
    </source>
</evidence>
<feature type="chain" id="PRO_5044998554" description="Carboxylic ester hydrolase" evidence="4">
    <location>
        <begin position="19"/>
        <end position="586"/>
    </location>
</feature>
<evidence type="ECO:0000256" key="4">
    <source>
        <dbReference type="RuleBase" id="RU361235"/>
    </source>
</evidence>
<evidence type="ECO:0000313" key="8">
    <source>
        <dbReference type="Proteomes" id="UP001159427"/>
    </source>
</evidence>
<dbReference type="EC" id="3.1.1.-" evidence="4"/>
<sequence length="586" mass="64567">MLFMALLALCAFLPLVSTVTVSARYGKIEGFISRYPNISARFNSVNKFLGVPFASPPVGKLRLKPPQPPKEWKPRVRQAKEHGALCMQGKGLEFLTKLFAKNFSYSEDCLYLDIYTPNVTLNLPVMVWIHGGGYDSGTSVTFPGDILSLQGVVVVVIQYRLGAFGFFTTGDSAALGNFGMLDQVEALKWVKENIDNFGGDPGKVTLFGESAGGLSVSLHLLSPLSKDLFHGVIAESGVDLAPFAIQQPSIGVRNSKEVAEKVKCPSSDHKAMVGCLQEKKAADIQKASDAVNFRFIDQPKWAPVVDKHFLHDTPRNLRKKKDFKIAPIMITFNSDEAAGTLGLMAKLSFGLTESVDNGVSPTFFKTFLTKLASARIKEAKTADLITDALEFMYTPWPDSSNVYALRSQLVNVLSDLMFFAPSHEVAAIQSQVSPVYMFEFAHHSKVSFGSEWMGVVHANNIMYDFGVPLLPNSPFNYDAADRNVSLFIMALYANFAGTGDPTPQPVSGVTLEKFNSSHRTYLKVQVSPKMAASFYPRRMSFWNDYYPKLEQVKFDDEKKHSSGASVGVSLGLFVFIITVLINYPVL</sequence>
<keyword evidence="8" id="KW-1185">Reference proteome</keyword>
<dbReference type="InterPro" id="IPR002018">
    <property type="entry name" value="CarbesteraseB"/>
</dbReference>
<evidence type="ECO:0000256" key="3">
    <source>
        <dbReference type="ARBA" id="ARBA00022801"/>
    </source>
</evidence>
<feature type="transmembrane region" description="Helical" evidence="5">
    <location>
        <begin position="563"/>
        <end position="583"/>
    </location>
</feature>
<comment type="caution">
    <text evidence="7">The sequence shown here is derived from an EMBL/GenBank/DDBJ whole genome shotgun (WGS) entry which is preliminary data.</text>
</comment>
<keyword evidence="2 4" id="KW-0732">Signal</keyword>
<feature type="signal peptide" evidence="4">
    <location>
        <begin position="1"/>
        <end position="18"/>
    </location>
</feature>
<evidence type="ECO:0000256" key="1">
    <source>
        <dbReference type="ARBA" id="ARBA00005964"/>
    </source>
</evidence>
<comment type="similarity">
    <text evidence="1 4">Belongs to the type-B carboxylesterase/lipase family.</text>
</comment>
<organism evidence="7 8">
    <name type="scientific">Porites evermanni</name>
    <dbReference type="NCBI Taxonomy" id="104178"/>
    <lineage>
        <taxon>Eukaryota</taxon>
        <taxon>Metazoa</taxon>
        <taxon>Cnidaria</taxon>
        <taxon>Anthozoa</taxon>
        <taxon>Hexacorallia</taxon>
        <taxon>Scleractinia</taxon>
        <taxon>Fungiina</taxon>
        <taxon>Poritidae</taxon>
        <taxon>Porites</taxon>
    </lineage>
</organism>
<accession>A0ABN8LPR9</accession>
<dbReference type="Pfam" id="PF00135">
    <property type="entry name" value="COesterase"/>
    <property type="match status" value="1"/>
</dbReference>
<dbReference type="InterPro" id="IPR029058">
    <property type="entry name" value="AB_hydrolase_fold"/>
</dbReference>
<dbReference type="Gene3D" id="3.40.50.1820">
    <property type="entry name" value="alpha/beta hydrolase"/>
    <property type="match status" value="1"/>
</dbReference>
<feature type="domain" description="Carboxylesterase type B" evidence="6">
    <location>
        <begin position="19"/>
        <end position="542"/>
    </location>
</feature>
<dbReference type="EMBL" id="CALNXI010000104">
    <property type="protein sequence ID" value="CAH3019043.1"/>
    <property type="molecule type" value="Genomic_DNA"/>
</dbReference>
<protein>
    <recommendedName>
        <fullName evidence="4">Carboxylic ester hydrolase</fullName>
        <ecNumber evidence="4">3.1.1.-</ecNumber>
    </recommendedName>
</protein>
<keyword evidence="5" id="KW-1133">Transmembrane helix</keyword>
<keyword evidence="5" id="KW-0812">Transmembrane</keyword>
<proteinExistence type="inferred from homology"/>
<keyword evidence="5" id="KW-0472">Membrane</keyword>
<dbReference type="Proteomes" id="UP001159427">
    <property type="component" value="Unassembled WGS sequence"/>
</dbReference>
<dbReference type="InterPro" id="IPR019819">
    <property type="entry name" value="Carboxylesterase_B_CS"/>
</dbReference>
<dbReference type="PROSITE" id="PS00941">
    <property type="entry name" value="CARBOXYLESTERASE_B_2"/>
    <property type="match status" value="1"/>
</dbReference>
<dbReference type="SUPFAM" id="SSF53474">
    <property type="entry name" value="alpha/beta-Hydrolases"/>
    <property type="match status" value="1"/>
</dbReference>
<keyword evidence="3 4" id="KW-0378">Hydrolase</keyword>
<dbReference type="InterPro" id="IPR019826">
    <property type="entry name" value="Carboxylesterase_B_AS"/>
</dbReference>
<dbReference type="InterPro" id="IPR051093">
    <property type="entry name" value="Neuroligin/BSAL"/>
</dbReference>
<evidence type="ECO:0000313" key="7">
    <source>
        <dbReference type="EMBL" id="CAH3019043.1"/>
    </source>
</evidence>
<name>A0ABN8LPR9_9CNID</name>
<evidence type="ECO:0000259" key="6">
    <source>
        <dbReference type="Pfam" id="PF00135"/>
    </source>
</evidence>
<evidence type="ECO:0000256" key="5">
    <source>
        <dbReference type="SAM" id="Phobius"/>
    </source>
</evidence>